<feature type="transmembrane region" description="Helical" evidence="10">
    <location>
        <begin position="23"/>
        <end position="42"/>
    </location>
</feature>
<feature type="transmembrane region" description="Helical" evidence="10">
    <location>
        <begin position="230"/>
        <end position="251"/>
    </location>
</feature>
<evidence type="ECO:0000256" key="9">
    <source>
        <dbReference type="ARBA" id="ARBA00023160"/>
    </source>
</evidence>
<comment type="catalytic activity">
    <reaction evidence="10">
        <text>a very-long-chain acyl-CoA + malonyl-CoA + H(+) = a very-long-chain 3-oxoacyl-CoA + CO2 + CoA</text>
        <dbReference type="Rhea" id="RHEA:32727"/>
        <dbReference type="ChEBI" id="CHEBI:15378"/>
        <dbReference type="ChEBI" id="CHEBI:16526"/>
        <dbReference type="ChEBI" id="CHEBI:57287"/>
        <dbReference type="ChEBI" id="CHEBI:57384"/>
        <dbReference type="ChEBI" id="CHEBI:90725"/>
        <dbReference type="ChEBI" id="CHEBI:90736"/>
        <dbReference type="EC" id="2.3.1.199"/>
    </reaction>
</comment>
<dbReference type="GO" id="GO:0016020">
    <property type="term" value="C:membrane"/>
    <property type="evidence" value="ECO:0007669"/>
    <property type="project" value="UniProtKB-SubCell"/>
</dbReference>
<keyword evidence="12" id="KW-1185">Reference proteome</keyword>
<evidence type="ECO:0000256" key="7">
    <source>
        <dbReference type="ARBA" id="ARBA00023098"/>
    </source>
</evidence>
<keyword evidence="7 10" id="KW-0443">Lipid metabolism</keyword>
<evidence type="ECO:0000256" key="1">
    <source>
        <dbReference type="ARBA" id="ARBA00004141"/>
    </source>
</evidence>
<dbReference type="InterPro" id="IPR030457">
    <property type="entry name" value="ELO_CS"/>
</dbReference>
<dbReference type="PROSITE" id="PS01188">
    <property type="entry name" value="ELO"/>
    <property type="match status" value="1"/>
</dbReference>
<feature type="transmembrane region" description="Helical" evidence="10">
    <location>
        <begin position="167"/>
        <end position="189"/>
    </location>
</feature>
<dbReference type="PANTHER" id="PTHR11157:SF28">
    <property type="entry name" value="ELONGATION OF VERY LONG CHAIN FATTY ACIDS PROTEIN"/>
    <property type="match status" value="1"/>
</dbReference>
<comment type="subcellular location">
    <subcellularLocation>
        <location evidence="1">Membrane</location>
        <topology evidence="1">Multi-pass membrane protein</topology>
    </subcellularLocation>
</comment>
<evidence type="ECO:0000256" key="8">
    <source>
        <dbReference type="ARBA" id="ARBA00023136"/>
    </source>
</evidence>
<protein>
    <recommendedName>
        <fullName evidence="10">Elongation of very long chain fatty acids protein</fullName>
        <ecNumber evidence="10">2.3.1.199</ecNumber>
    </recommendedName>
    <alternativeName>
        <fullName evidence="10">Very-long-chain 3-oxoacyl-CoA synthase</fullName>
    </alternativeName>
</protein>
<keyword evidence="6 10" id="KW-1133">Transmembrane helix</keyword>
<dbReference type="GO" id="GO:0009922">
    <property type="term" value="F:fatty acid elongase activity"/>
    <property type="evidence" value="ECO:0007669"/>
    <property type="project" value="UniProtKB-EC"/>
</dbReference>
<evidence type="ECO:0000256" key="3">
    <source>
        <dbReference type="ARBA" id="ARBA00022679"/>
    </source>
</evidence>
<evidence type="ECO:0000256" key="4">
    <source>
        <dbReference type="ARBA" id="ARBA00022692"/>
    </source>
</evidence>
<reference evidence="11 12" key="1">
    <citation type="submission" date="2024-05" db="EMBL/GenBank/DDBJ databases">
        <title>Genetic variation in Jamaican populations of the coffee berry borer (Hypothenemus hampei).</title>
        <authorList>
            <person name="Errbii M."/>
            <person name="Myrie A."/>
        </authorList>
    </citation>
    <scope>NUCLEOTIDE SEQUENCE [LARGE SCALE GENOMIC DNA]</scope>
    <source>
        <strain evidence="11">JA-Hopewell-2020-01-JO</strain>
        <tissue evidence="11">Whole body</tissue>
    </source>
</reference>
<dbReference type="EMBL" id="JBDJPC010000009">
    <property type="protein sequence ID" value="KAL1490965.1"/>
    <property type="molecule type" value="Genomic_DNA"/>
</dbReference>
<evidence type="ECO:0000313" key="12">
    <source>
        <dbReference type="Proteomes" id="UP001566132"/>
    </source>
</evidence>
<dbReference type="PANTHER" id="PTHR11157">
    <property type="entry name" value="FATTY ACID ACYL TRANSFERASE-RELATED"/>
    <property type="match status" value="1"/>
</dbReference>
<dbReference type="EC" id="2.3.1.199" evidence="10"/>
<accession>A0ABD1E8P1</accession>
<gene>
    <name evidence="11" type="ORF">ABEB36_011633</name>
</gene>
<comment type="similarity">
    <text evidence="10">Belongs to the ELO family.</text>
</comment>
<dbReference type="Proteomes" id="UP001566132">
    <property type="component" value="Unassembled WGS sequence"/>
</dbReference>
<dbReference type="GO" id="GO:0006633">
    <property type="term" value="P:fatty acid biosynthetic process"/>
    <property type="evidence" value="ECO:0007669"/>
    <property type="project" value="UniProtKB-KW"/>
</dbReference>
<keyword evidence="5 10" id="KW-0276">Fatty acid metabolism</keyword>
<keyword evidence="2 10" id="KW-0444">Lipid biosynthesis</keyword>
<organism evidence="11 12">
    <name type="scientific">Hypothenemus hampei</name>
    <name type="common">Coffee berry borer</name>
    <dbReference type="NCBI Taxonomy" id="57062"/>
    <lineage>
        <taxon>Eukaryota</taxon>
        <taxon>Metazoa</taxon>
        <taxon>Ecdysozoa</taxon>
        <taxon>Arthropoda</taxon>
        <taxon>Hexapoda</taxon>
        <taxon>Insecta</taxon>
        <taxon>Pterygota</taxon>
        <taxon>Neoptera</taxon>
        <taxon>Endopterygota</taxon>
        <taxon>Coleoptera</taxon>
        <taxon>Polyphaga</taxon>
        <taxon>Cucujiformia</taxon>
        <taxon>Curculionidae</taxon>
        <taxon>Scolytinae</taxon>
        <taxon>Hypothenemus</taxon>
    </lineage>
</organism>
<keyword evidence="4 10" id="KW-0812">Transmembrane</keyword>
<keyword evidence="9 10" id="KW-0275">Fatty acid biosynthesis</keyword>
<sequence length="302" mass="35032">MAAVSRWYGILMKDYQDEWTKDWFMVGSLGKLLMILIGYVIFCTKVGPKLMKNRKPFKLTRTIQFYNISQVLINAFIFYEGIQSGWFTTYSFKCEPVDYSESPSAKRMRRAVWLYYIVKLSDLLDTVFFVLRKKYNQVTFLHVYHHTLMPICSYIGVTFLPGGHGSLLGLCNTLVHVILYSYYFLASLGPEIQKHLWWKKYVTKIQLVQFLIILVHNVQVLPRSCDYPKVFNVLLSIQAGYFIYLFGSFYVRAYIQKKPQPTIIQEIPKVKENGTSSIANGNLSHEISNGDVHEANGKAKIH</sequence>
<dbReference type="InterPro" id="IPR002076">
    <property type="entry name" value="ELO_fam"/>
</dbReference>
<name>A0ABD1E8P1_HYPHA</name>
<feature type="transmembrane region" description="Helical" evidence="10">
    <location>
        <begin position="201"/>
        <end position="218"/>
    </location>
</feature>
<evidence type="ECO:0000313" key="11">
    <source>
        <dbReference type="EMBL" id="KAL1490965.1"/>
    </source>
</evidence>
<keyword evidence="3 10" id="KW-0808">Transferase</keyword>
<feature type="transmembrane region" description="Helical" evidence="10">
    <location>
        <begin position="143"/>
        <end position="161"/>
    </location>
</feature>
<evidence type="ECO:0000256" key="6">
    <source>
        <dbReference type="ARBA" id="ARBA00022989"/>
    </source>
</evidence>
<proteinExistence type="inferred from homology"/>
<evidence type="ECO:0000256" key="5">
    <source>
        <dbReference type="ARBA" id="ARBA00022832"/>
    </source>
</evidence>
<keyword evidence="8 10" id="KW-0472">Membrane</keyword>
<dbReference type="Pfam" id="PF01151">
    <property type="entry name" value="ELO"/>
    <property type="match status" value="1"/>
</dbReference>
<evidence type="ECO:0000256" key="10">
    <source>
        <dbReference type="RuleBase" id="RU361115"/>
    </source>
</evidence>
<feature type="transmembrane region" description="Helical" evidence="10">
    <location>
        <begin position="63"/>
        <end position="82"/>
    </location>
</feature>
<comment type="caution">
    <text evidence="11">The sequence shown here is derived from an EMBL/GenBank/DDBJ whole genome shotgun (WGS) entry which is preliminary data.</text>
</comment>
<feature type="transmembrane region" description="Helical" evidence="10">
    <location>
        <begin position="113"/>
        <end position="131"/>
    </location>
</feature>
<evidence type="ECO:0000256" key="2">
    <source>
        <dbReference type="ARBA" id="ARBA00022516"/>
    </source>
</evidence>
<dbReference type="AlphaFoldDB" id="A0ABD1E8P1"/>